<dbReference type="PANTHER" id="PTHR48151">
    <property type="entry name" value="SH3 DOMAIN-CONTAINING PROTEIN"/>
    <property type="match status" value="1"/>
</dbReference>
<proteinExistence type="predicted"/>
<dbReference type="Proteomes" id="UP000265515">
    <property type="component" value="Unassembled WGS sequence"/>
</dbReference>
<dbReference type="STRING" id="69332.A0A388KPB2"/>
<gene>
    <name evidence="2" type="ORF">CBR_g10827</name>
</gene>
<keyword evidence="3" id="KW-1185">Reference proteome</keyword>
<feature type="compositionally biased region" description="Polar residues" evidence="1">
    <location>
        <begin position="60"/>
        <end position="70"/>
    </location>
</feature>
<feature type="compositionally biased region" description="Gly residues" evidence="1">
    <location>
        <begin position="515"/>
        <end position="524"/>
    </location>
</feature>
<feature type="compositionally biased region" description="Basic and acidic residues" evidence="1">
    <location>
        <begin position="484"/>
        <end position="494"/>
    </location>
</feature>
<sequence length="524" mass="56088">MMEAKGEKGKRRIRGRARGRGGGGGGGDIVVMLRRFVVGVGDRRQVRLNERPCDRRSRSTSRSLPGSQPVSQLANWSVMAAAVDNLMDFNPPSGPSTVRSLSGNGDRRSRGRPAGLQINTGLPGGEQKIVAESPASQQRPMTHLQLRRLLQDLSKGADQLLNDSEDKLVIRYAFYFLSRILGESDTSVGGAAGRNWDAVSSLDGQGGIAPREAISAVLNCLLLEVSSNDPSAQGRRAAALKAFVCMNPSDVDAYTKLYTIVESIFEKVSKKKRSRIGCHDPVGARHALAKLAALANKNPLLVANSLSKLAFLSAGATGPMQESPGVLFEAMNIPDTFAKVYLSRLLATMLYSREVKQRRGLWQQFANLLYQLTWDEHEKVALEAILGIIGGAGGDGSMELRAAGWDLLCAAEVVVPETAMSKEGPSKGKVPTGKMGKRTIFKVACTRLDFALCSSSRPSLHAAARVVGEIGKARAAAALMSEKTRAQKQYREQAKSMGDGPSSVLDGPTLSSRAIGGGDLECEQ</sequence>
<organism evidence="2 3">
    <name type="scientific">Chara braunii</name>
    <name type="common">Braun's stonewort</name>
    <dbReference type="NCBI Taxonomy" id="69332"/>
    <lineage>
        <taxon>Eukaryota</taxon>
        <taxon>Viridiplantae</taxon>
        <taxon>Streptophyta</taxon>
        <taxon>Charophyceae</taxon>
        <taxon>Charales</taxon>
        <taxon>Characeae</taxon>
        <taxon>Chara</taxon>
    </lineage>
</organism>
<feature type="region of interest" description="Disordered" evidence="1">
    <location>
        <begin position="1"/>
        <end position="25"/>
    </location>
</feature>
<dbReference type="InterPro" id="IPR053296">
    <property type="entry name" value="TSET_member_tstB"/>
</dbReference>
<reference evidence="2 3" key="1">
    <citation type="journal article" date="2018" name="Cell">
        <title>The Chara Genome: Secondary Complexity and Implications for Plant Terrestrialization.</title>
        <authorList>
            <person name="Nishiyama T."/>
            <person name="Sakayama H."/>
            <person name="Vries J.D."/>
            <person name="Buschmann H."/>
            <person name="Saint-Marcoux D."/>
            <person name="Ullrich K.K."/>
            <person name="Haas F.B."/>
            <person name="Vanderstraeten L."/>
            <person name="Becker D."/>
            <person name="Lang D."/>
            <person name="Vosolsobe S."/>
            <person name="Rombauts S."/>
            <person name="Wilhelmsson P.K.I."/>
            <person name="Janitza P."/>
            <person name="Kern R."/>
            <person name="Heyl A."/>
            <person name="Rumpler F."/>
            <person name="Villalobos L.I.A.C."/>
            <person name="Clay J.M."/>
            <person name="Skokan R."/>
            <person name="Toyoda A."/>
            <person name="Suzuki Y."/>
            <person name="Kagoshima H."/>
            <person name="Schijlen E."/>
            <person name="Tajeshwar N."/>
            <person name="Catarino B."/>
            <person name="Hetherington A.J."/>
            <person name="Saltykova A."/>
            <person name="Bonnot C."/>
            <person name="Breuninger H."/>
            <person name="Symeonidi A."/>
            <person name="Radhakrishnan G.V."/>
            <person name="Van Nieuwerburgh F."/>
            <person name="Deforce D."/>
            <person name="Chang C."/>
            <person name="Karol K.G."/>
            <person name="Hedrich R."/>
            <person name="Ulvskov P."/>
            <person name="Glockner G."/>
            <person name="Delwiche C.F."/>
            <person name="Petrasek J."/>
            <person name="Van de Peer Y."/>
            <person name="Friml J."/>
            <person name="Beilby M."/>
            <person name="Dolan L."/>
            <person name="Kohara Y."/>
            <person name="Sugano S."/>
            <person name="Fujiyama A."/>
            <person name="Delaux P.-M."/>
            <person name="Quint M."/>
            <person name="TheiBen G."/>
            <person name="Hagemann M."/>
            <person name="Harholt J."/>
            <person name="Dunand C."/>
            <person name="Zachgo S."/>
            <person name="Langdale J."/>
            <person name="Maumus F."/>
            <person name="Straeten D.V.D."/>
            <person name="Gould S.B."/>
            <person name="Rensing S.A."/>
        </authorList>
    </citation>
    <scope>NUCLEOTIDE SEQUENCE [LARGE SCALE GENOMIC DNA]</scope>
    <source>
        <strain evidence="2 3">S276</strain>
    </source>
</reference>
<protein>
    <submittedName>
        <fullName evidence="2">Uncharacterized protein</fullName>
    </submittedName>
</protein>
<evidence type="ECO:0000313" key="3">
    <source>
        <dbReference type="Proteomes" id="UP000265515"/>
    </source>
</evidence>
<feature type="region of interest" description="Disordered" evidence="1">
    <location>
        <begin position="484"/>
        <end position="524"/>
    </location>
</feature>
<dbReference type="AlphaFoldDB" id="A0A388KPB2"/>
<dbReference type="PANTHER" id="PTHR48151:SF3">
    <property type="entry name" value="SH3 DOMAIN-CONTAINING PROTEIN"/>
    <property type="match status" value="1"/>
</dbReference>
<dbReference type="EMBL" id="BFEA01000155">
    <property type="protein sequence ID" value="GBG71891.1"/>
    <property type="molecule type" value="Genomic_DNA"/>
</dbReference>
<feature type="region of interest" description="Disordered" evidence="1">
    <location>
        <begin position="49"/>
        <end position="70"/>
    </location>
</feature>
<dbReference type="OrthoDB" id="5971719at2759"/>
<dbReference type="Gramene" id="GBG71891">
    <property type="protein sequence ID" value="GBG71891"/>
    <property type="gene ID" value="CBR_g10827"/>
</dbReference>
<comment type="caution">
    <text evidence="2">The sequence shown here is derived from an EMBL/GenBank/DDBJ whole genome shotgun (WGS) entry which is preliminary data.</text>
</comment>
<evidence type="ECO:0000256" key="1">
    <source>
        <dbReference type="SAM" id="MobiDB-lite"/>
    </source>
</evidence>
<feature type="compositionally biased region" description="Basic residues" evidence="1">
    <location>
        <begin position="8"/>
        <end position="19"/>
    </location>
</feature>
<feature type="region of interest" description="Disordered" evidence="1">
    <location>
        <begin position="90"/>
        <end position="124"/>
    </location>
</feature>
<evidence type="ECO:0000313" key="2">
    <source>
        <dbReference type="EMBL" id="GBG71891.1"/>
    </source>
</evidence>
<name>A0A388KPB2_CHABU</name>
<accession>A0A388KPB2</accession>